<name>B9LMC8_HALLT</name>
<organism evidence="1 2">
    <name type="scientific">Halorubrum lacusprofundi (strain ATCC 49239 / DSM 5036 / JCM 8891 / ACAM 34)</name>
    <dbReference type="NCBI Taxonomy" id="416348"/>
    <lineage>
        <taxon>Archaea</taxon>
        <taxon>Methanobacteriati</taxon>
        <taxon>Methanobacteriota</taxon>
        <taxon>Stenosarchaea group</taxon>
        <taxon>Halobacteria</taxon>
        <taxon>Halobacteriales</taxon>
        <taxon>Haloferacaceae</taxon>
        <taxon>Halorubrum</taxon>
    </lineage>
</organism>
<dbReference type="HOGENOM" id="CLU_1976449_0_0_2"/>
<proteinExistence type="predicted"/>
<dbReference type="KEGG" id="hla:Hlac_0918"/>
<accession>B9LMC8</accession>
<dbReference type="eggNOG" id="arCOG07569">
    <property type="taxonomic scope" value="Archaea"/>
</dbReference>
<protein>
    <submittedName>
        <fullName evidence="1">Uncharacterized protein</fullName>
    </submittedName>
</protein>
<dbReference type="InterPro" id="IPR055944">
    <property type="entry name" value="DUF7522"/>
</dbReference>
<dbReference type="Proteomes" id="UP000000740">
    <property type="component" value="Chromosome 1"/>
</dbReference>
<evidence type="ECO:0000313" key="2">
    <source>
        <dbReference type="Proteomes" id="UP000000740"/>
    </source>
</evidence>
<gene>
    <name evidence="1" type="ordered locus">Hlac_0918</name>
</gene>
<evidence type="ECO:0000313" key="1">
    <source>
        <dbReference type="EMBL" id="ACM56516.1"/>
    </source>
</evidence>
<keyword evidence="2" id="KW-1185">Reference proteome</keyword>
<dbReference type="Pfam" id="PF24366">
    <property type="entry name" value="DUF7522"/>
    <property type="match status" value="1"/>
</dbReference>
<dbReference type="AlphaFoldDB" id="B9LMC8"/>
<sequence>MKTDINTKAILLNSVPRSIHMVEEIADLLTEYVYDLVGDGLRTVVIVRDNDHEIRYLKDDLQREYSKEAYAEIVETFRLENPFLSPALEGTPVGERRALIDYHENACVIQIPYSESETILISVSRDAGRDLIEFIESCREIVREQS</sequence>
<reference evidence="1 2" key="1">
    <citation type="journal article" date="2016" name="Stand. Genomic Sci.">
        <title>Complete genome sequence of the Antarctic Halorubrum lacusprofundi type strain ACAM 34.</title>
        <authorList>
            <person name="Anderson I.J."/>
            <person name="DasSarma P."/>
            <person name="Lucas S."/>
            <person name="Copeland A."/>
            <person name="Lapidus A."/>
            <person name="Del Rio T.G."/>
            <person name="Tice H."/>
            <person name="Dalin E."/>
            <person name="Bruce D.C."/>
            <person name="Goodwin L."/>
            <person name="Pitluck S."/>
            <person name="Sims D."/>
            <person name="Brettin T.S."/>
            <person name="Detter J.C."/>
            <person name="Han C.S."/>
            <person name="Larimer F."/>
            <person name="Hauser L."/>
            <person name="Land M."/>
            <person name="Ivanova N."/>
            <person name="Richardson P."/>
            <person name="Cavicchioli R."/>
            <person name="DasSarma S."/>
            <person name="Woese C.R."/>
            <person name="Kyrpides N.C."/>
        </authorList>
    </citation>
    <scope>NUCLEOTIDE SEQUENCE [LARGE SCALE GENOMIC DNA]</scope>
    <source>
        <strain evidence="2">ATCC 49239 / DSM 5036 / JCM 8891 / ACAM 34</strain>
    </source>
</reference>
<dbReference type="EMBL" id="CP001365">
    <property type="protein sequence ID" value="ACM56516.1"/>
    <property type="molecule type" value="Genomic_DNA"/>
</dbReference>